<gene>
    <name evidence="1" type="ORF">R4F53_00615</name>
</gene>
<reference evidence="1" key="1">
    <citation type="submission" date="2023-10" db="EMBL/GenBank/DDBJ databases">
        <title>Characterization and genome sequence of Mycobacterium intracellulare ABSURDO, a novel pathogenic isolate with three colony morphotypes that vary in growth and acid-fastness.</title>
        <authorList>
            <person name="Jude B.A."/>
            <person name="Robinson R.T."/>
        </authorList>
    </citation>
    <scope>NUCLEOTIDE SEQUENCE</scope>
    <source>
        <strain evidence="1">ABSURDO Component B</strain>
    </source>
</reference>
<evidence type="ECO:0000313" key="1">
    <source>
        <dbReference type="EMBL" id="MDV7010810.1"/>
    </source>
</evidence>
<proteinExistence type="predicted"/>
<dbReference type="Proteomes" id="UP001187143">
    <property type="component" value="Unassembled WGS sequence"/>
</dbReference>
<evidence type="ECO:0000313" key="2">
    <source>
        <dbReference type="Proteomes" id="UP001187143"/>
    </source>
</evidence>
<dbReference type="RefSeq" id="WP_317727119.1">
    <property type="nucleotide sequence ID" value="NZ_JAWLLC010000002.1"/>
</dbReference>
<dbReference type="EMBL" id="JAWLLD010000001">
    <property type="protein sequence ID" value="MDV7010810.1"/>
    <property type="molecule type" value="Genomic_DNA"/>
</dbReference>
<accession>A0AAE4R879</accession>
<protein>
    <submittedName>
        <fullName evidence="1">Antirestriction protein ArdA</fullName>
    </submittedName>
</protein>
<comment type="caution">
    <text evidence="1">The sequence shown here is derived from an EMBL/GenBank/DDBJ whole genome shotgun (WGS) entry which is preliminary data.</text>
</comment>
<dbReference type="AlphaFoldDB" id="A0AAE4R879"/>
<sequence>MDIDNTQDIIDVRDIIERVEALEETSNGSVVDGSAGDEYEGHEDDHEEYAELKALLDELRDNGGDERWRGDWYPVTLIRDSYFKEYAQDFAEEIGAVPSEYTWPTSYIDWDAAVRDLKMDYTSVEYDGVTYWYR</sequence>
<name>A0AAE4R879_MYCIT</name>
<organism evidence="1 2">
    <name type="scientific">Mycobacterium intracellulare</name>
    <dbReference type="NCBI Taxonomy" id="1767"/>
    <lineage>
        <taxon>Bacteria</taxon>
        <taxon>Bacillati</taxon>
        <taxon>Actinomycetota</taxon>
        <taxon>Actinomycetes</taxon>
        <taxon>Mycobacteriales</taxon>
        <taxon>Mycobacteriaceae</taxon>
        <taxon>Mycobacterium</taxon>
        <taxon>Mycobacterium avium complex (MAC)</taxon>
    </lineage>
</organism>